<feature type="compositionally biased region" description="Low complexity" evidence="4">
    <location>
        <begin position="11"/>
        <end position="31"/>
    </location>
</feature>
<dbReference type="OrthoDB" id="37886at2759"/>
<evidence type="ECO:0000256" key="4">
    <source>
        <dbReference type="SAM" id="MobiDB-lite"/>
    </source>
</evidence>
<feature type="compositionally biased region" description="Pro residues" evidence="4">
    <location>
        <begin position="168"/>
        <end position="191"/>
    </location>
</feature>
<dbReference type="PRINTS" id="PR01813">
    <property type="entry name" value="ANNEXINFUNGI"/>
</dbReference>
<dbReference type="SUPFAM" id="SSF47874">
    <property type="entry name" value="Annexin"/>
    <property type="match status" value="1"/>
</dbReference>
<dbReference type="InterPro" id="IPR018502">
    <property type="entry name" value="Annexin_repeat"/>
</dbReference>
<dbReference type="PANTHER" id="PTHR10502">
    <property type="entry name" value="ANNEXIN"/>
    <property type="match status" value="1"/>
</dbReference>
<dbReference type="PROSITE" id="PS51897">
    <property type="entry name" value="ANNEXIN_2"/>
    <property type="match status" value="3"/>
</dbReference>
<dbReference type="InterPro" id="IPR001464">
    <property type="entry name" value="Annexin"/>
</dbReference>
<keyword evidence="2" id="KW-0677">Repeat</keyword>
<sequence length="513" mass="55481">MSYQYPPPNQQPYGAYGQPPQGGYQQPYGAPQGPPQGHYPPQQGQYGQPPPPQGGYHGAPSPQPPVGYGAPPPSGYHAPSPQPPTGYGAPPPNGPPPAGYHGHSPQPSYGGPPPAGYHAPSPQPPVGYGAPPPGAPPQGGYQHAPSPQPGYNQPPQFAPGPQGQQGYGPPPGQPPMGGPGMPGAPVPPGVPGPNSFAGPAMPSLGYTPGQKAPGDFRREADVLRKAMKGFGTDEAALIGVLARLDPLQVAAVRATYSQHIGRDLYKDVKSEAGGYLRQGLLAVIEGPLGHDVECAHESVDGMGTKEWMMNEALLGRSNADMNAIRVAYEHKYHRKLHTDIADDLSFKTSSLFKHIISARRTEESVPPNPEEMKMWATLVYEKRDMDRVCEIFGRASNAQLRALDHECHAKWRTSLLGVINDKYSGHMQDTLWFMAQGATDPAMRDAMLIEKAMEGAGTKDERLVVRIVRVHWNRDHKEQVKRAYRHKYHKDLIDRVRGETSGDYQNLMCALLQ</sequence>
<dbReference type="GO" id="GO:0005634">
    <property type="term" value="C:nucleus"/>
    <property type="evidence" value="ECO:0007669"/>
    <property type="project" value="TreeGrafter"/>
</dbReference>
<feature type="compositionally biased region" description="Pro residues" evidence="4">
    <location>
        <begin position="61"/>
        <end position="98"/>
    </location>
</feature>
<reference evidence="5" key="2">
    <citation type="journal article" date="2023" name="IMA Fungus">
        <title>Comparative genomic study of the Penicillium genus elucidates a diverse pangenome and 15 lateral gene transfer events.</title>
        <authorList>
            <person name="Petersen C."/>
            <person name="Sorensen T."/>
            <person name="Nielsen M.R."/>
            <person name="Sondergaard T.E."/>
            <person name="Sorensen J.L."/>
            <person name="Fitzpatrick D.A."/>
            <person name="Frisvad J.C."/>
            <person name="Nielsen K.L."/>
        </authorList>
    </citation>
    <scope>NUCLEOTIDE SEQUENCE</scope>
    <source>
        <strain evidence="5">IBT 30069</strain>
    </source>
</reference>
<keyword evidence="6" id="KW-1185">Reference proteome</keyword>
<evidence type="ECO:0000256" key="2">
    <source>
        <dbReference type="ARBA" id="ARBA00022737"/>
    </source>
</evidence>
<dbReference type="InterPro" id="IPR037104">
    <property type="entry name" value="Annexin_sf"/>
</dbReference>
<dbReference type="GO" id="GO:0005509">
    <property type="term" value="F:calcium ion binding"/>
    <property type="evidence" value="ECO:0007669"/>
    <property type="project" value="InterPro"/>
</dbReference>
<dbReference type="PRINTS" id="PR00196">
    <property type="entry name" value="ANNEXIN"/>
</dbReference>
<keyword evidence="3" id="KW-0041">Annexin</keyword>
<dbReference type="GO" id="GO:0005544">
    <property type="term" value="F:calcium-dependent phospholipid binding"/>
    <property type="evidence" value="ECO:0007669"/>
    <property type="project" value="InterPro"/>
</dbReference>
<dbReference type="PANTHER" id="PTHR10502:SF102">
    <property type="entry name" value="ANNEXIN B11"/>
    <property type="match status" value="1"/>
</dbReference>
<evidence type="ECO:0000313" key="6">
    <source>
        <dbReference type="Proteomes" id="UP001149165"/>
    </source>
</evidence>
<protein>
    <recommendedName>
        <fullName evidence="7">Annexin</fullName>
    </recommendedName>
</protein>
<feature type="compositionally biased region" description="Pro residues" evidence="4">
    <location>
        <begin position="1"/>
        <end position="10"/>
    </location>
</feature>
<reference evidence="5" key="1">
    <citation type="submission" date="2022-11" db="EMBL/GenBank/DDBJ databases">
        <authorList>
            <person name="Petersen C."/>
        </authorList>
    </citation>
    <scope>NUCLEOTIDE SEQUENCE</scope>
    <source>
        <strain evidence="5">IBT 30069</strain>
    </source>
</reference>
<name>A0A9W9K5P4_9EURO</name>
<comment type="caution">
    <text evidence="5">The sequence shown here is derived from an EMBL/GenBank/DDBJ whole genome shotgun (WGS) entry which is preliminary data.</text>
</comment>
<dbReference type="AlphaFoldDB" id="A0A9W9K5P4"/>
<dbReference type="GO" id="GO:0005886">
    <property type="term" value="C:plasma membrane"/>
    <property type="evidence" value="ECO:0007669"/>
    <property type="project" value="TreeGrafter"/>
</dbReference>
<comment type="similarity">
    <text evidence="1">Belongs to the annexin family.</text>
</comment>
<dbReference type="Pfam" id="PF00191">
    <property type="entry name" value="Annexin"/>
    <property type="match status" value="3"/>
</dbReference>
<evidence type="ECO:0000256" key="1">
    <source>
        <dbReference type="ARBA" id="ARBA00007831"/>
    </source>
</evidence>
<dbReference type="GO" id="GO:0012506">
    <property type="term" value="C:vesicle membrane"/>
    <property type="evidence" value="ECO:0007669"/>
    <property type="project" value="TreeGrafter"/>
</dbReference>
<feature type="compositionally biased region" description="Pro residues" evidence="4">
    <location>
        <begin position="110"/>
        <end position="136"/>
    </location>
</feature>
<dbReference type="InterPro" id="IPR009117">
    <property type="entry name" value="ANX14"/>
</dbReference>
<gene>
    <name evidence="5" type="ORF">N7456_009387</name>
</gene>
<evidence type="ECO:0008006" key="7">
    <source>
        <dbReference type="Google" id="ProtNLM"/>
    </source>
</evidence>
<evidence type="ECO:0000256" key="3">
    <source>
        <dbReference type="ARBA" id="ARBA00023216"/>
    </source>
</evidence>
<dbReference type="GO" id="GO:0005737">
    <property type="term" value="C:cytoplasm"/>
    <property type="evidence" value="ECO:0007669"/>
    <property type="project" value="TreeGrafter"/>
</dbReference>
<dbReference type="SMART" id="SM00335">
    <property type="entry name" value="ANX"/>
    <property type="match status" value="3"/>
</dbReference>
<organism evidence="5 6">
    <name type="scientific">Penicillium angulare</name>
    <dbReference type="NCBI Taxonomy" id="116970"/>
    <lineage>
        <taxon>Eukaryota</taxon>
        <taxon>Fungi</taxon>
        <taxon>Dikarya</taxon>
        <taxon>Ascomycota</taxon>
        <taxon>Pezizomycotina</taxon>
        <taxon>Eurotiomycetes</taxon>
        <taxon>Eurotiomycetidae</taxon>
        <taxon>Eurotiales</taxon>
        <taxon>Aspergillaceae</taxon>
        <taxon>Penicillium</taxon>
    </lineage>
</organism>
<dbReference type="GO" id="GO:0001786">
    <property type="term" value="F:phosphatidylserine binding"/>
    <property type="evidence" value="ECO:0007669"/>
    <property type="project" value="TreeGrafter"/>
</dbReference>
<proteinExistence type="inferred from homology"/>
<accession>A0A9W9K5P4</accession>
<evidence type="ECO:0000313" key="5">
    <source>
        <dbReference type="EMBL" id="KAJ5093526.1"/>
    </source>
</evidence>
<dbReference type="Gene3D" id="1.10.220.10">
    <property type="entry name" value="Annexin"/>
    <property type="match status" value="3"/>
</dbReference>
<dbReference type="Proteomes" id="UP001149165">
    <property type="component" value="Unassembled WGS sequence"/>
</dbReference>
<feature type="compositionally biased region" description="Low complexity" evidence="4">
    <location>
        <begin position="99"/>
        <end position="109"/>
    </location>
</feature>
<dbReference type="EMBL" id="JAPQKH010000006">
    <property type="protein sequence ID" value="KAJ5093526.1"/>
    <property type="molecule type" value="Genomic_DNA"/>
</dbReference>
<feature type="region of interest" description="Disordered" evidence="4">
    <location>
        <begin position="1"/>
        <end position="213"/>
    </location>
</feature>
<feature type="compositionally biased region" description="Low complexity" evidence="4">
    <location>
        <begin position="153"/>
        <end position="164"/>
    </location>
</feature>